<evidence type="ECO:0000313" key="2">
    <source>
        <dbReference type="Proteomes" id="UP001589870"/>
    </source>
</evidence>
<accession>A0ABV6U9T2</accession>
<evidence type="ECO:0008006" key="3">
    <source>
        <dbReference type="Google" id="ProtNLM"/>
    </source>
</evidence>
<protein>
    <recommendedName>
        <fullName evidence="3">HAD family hydrolase</fullName>
    </recommendedName>
</protein>
<dbReference type="EMBL" id="JBHMQT010000044">
    <property type="protein sequence ID" value="MFC0864944.1"/>
    <property type="molecule type" value="Genomic_DNA"/>
</dbReference>
<dbReference type="Proteomes" id="UP001589870">
    <property type="component" value="Unassembled WGS sequence"/>
</dbReference>
<gene>
    <name evidence="1" type="ORF">ACFHYQ_21865</name>
</gene>
<keyword evidence="2" id="KW-1185">Reference proteome</keyword>
<reference evidence="1 2" key="1">
    <citation type="submission" date="2024-09" db="EMBL/GenBank/DDBJ databases">
        <authorList>
            <person name="Sun Q."/>
            <person name="Mori K."/>
        </authorList>
    </citation>
    <scope>NUCLEOTIDE SEQUENCE [LARGE SCALE GENOMIC DNA]</scope>
    <source>
        <strain evidence="1 2">TBRC 1851</strain>
    </source>
</reference>
<organism evidence="1 2">
    <name type="scientific">Sphaerimonospora cavernae</name>
    <dbReference type="NCBI Taxonomy" id="1740611"/>
    <lineage>
        <taxon>Bacteria</taxon>
        <taxon>Bacillati</taxon>
        <taxon>Actinomycetota</taxon>
        <taxon>Actinomycetes</taxon>
        <taxon>Streptosporangiales</taxon>
        <taxon>Streptosporangiaceae</taxon>
        <taxon>Sphaerimonospora</taxon>
    </lineage>
</organism>
<dbReference type="RefSeq" id="WP_394302983.1">
    <property type="nucleotide sequence ID" value="NZ_JBHMQT010000044.1"/>
</dbReference>
<comment type="caution">
    <text evidence="1">The sequence shown here is derived from an EMBL/GenBank/DDBJ whole genome shotgun (WGS) entry which is preliminary data.</text>
</comment>
<proteinExistence type="predicted"/>
<evidence type="ECO:0000313" key="1">
    <source>
        <dbReference type="EMBL" id="MFC0864944.1"/>
    </source>
</evidence>
<name>A0ABV6U9T2_9ACTN</name>
<sequence>MRAVQRLALFDLDMTLVNLDEAFWVWAAEFADVHDLGPEAVDWLIGLESGRYPRARSQVSSVEP</sequence>